<dbReference type="GeneTree" id="ENSGT00390000001790"/>
<dbReference type="InterPro" id="IPR029415">
    <property type="entry name" value="Lines_C"/>
</dbReference>
<reference evidence="3" key="1">
    <citation type="submission" date="2025-08" db="UniProtKB">
        <authorList>
            <consortium name="Ensembl"/>
        </authorList>
    </citation>
    <scope>IDENTIFICATION</scope>
</reference>
<dbReference type="PANTHER" id="PTHR16057">
    <property type="entry name" value="WINS1, 2 PROTEIN"/>
    <property type="match status" value="1"/>
</dbReference>
<dbReference type="OMA" id="FYRIVKC"/>
<dbReference type="Pfam" id="PF14695">
    <property type="entry name" value="LINES_C"/>
    <property type="match status" value="1"/>
</dbReference>
<dbReference type="Proteomes" id="UP000265020">
    <property type="component" value="Unassembled WGS sequence"/>
</dbReference>
<evidence type="ECO:0000259" key="2">
    <source>
        <dbReference type="Pfam" id="PF14695"/>
    </source>
</evidence>
<protein>
    <submittedName>
        <fullName evidence="3">Lines homolog 1</fullName>
    </submittedName>
</protein>
<dbReference type="GeneID" id="107087026"/>
<dbReference type="InterPro" id="IPR024875">
    <property type="entry name" value="Protein_Lines"/>
</dbReference>
<evidence type="ECO:0000313" key="4">
    <source>
        <dbReference type="Proteomes" id="UP000265020"/>
    </source>
</evidence>
<dbReference type="RefSeq" id="XP_015233847.1">
    <property type="nucleotide sequence ID" value="XM_015378361.1"/>
</dbReference>
<keyword evidence="4" id="KW-1185">Reference proteome</keyword>
<dbReference type="AlphaFoldDB" id="A0A3Q2E0C5"/>
<dbReference type="KEGG" id="cvg:107087026"/>
<accession>A0A3Q2E0C5</accession>
<organism evidence="3 4">
    <name type="scientific">Cyprinodon variegatus</name>
    <name type="common">Sheepshead minnow</name>
    <dbReference type="NCBI Taxonomy" id="28743"/>
    <lineage>
        <taxon>Eukaryota</taxon>
        <taxon>Metazoa</taxon>
        <taxon>Chordata</taxon>
        <taxon>Craniata</taxon>
        <taxon>Vertebrata</taxon>
        <taxon>Euteleostomi</taxon>
        <taxon>Actinopterygii</taxon>
        <taxon>Neopterygii</taxon>
        <taxon>Teleostei</taxon>
        <taxon>Neoteleostei</taxon>
        <taxon>Acanthomorphata</taxon>
        <taxon>Ovalentaria</taxon>
        <taxon>Atherinomorphae</taxon>
        <taxon>Cyprinodontiformes</taxon>
        <taxon>Cyprinodontidae</taxon>
        <taxon>Cyprinodon</taxon>
    </lineage>
</organism>
<evidence type="ECO:0000259" key="1">
    <source>
        <dbReference type="Pfam" id="PF14694"/>
    </source>
</evidence>
<reference evidence="3" key="2">
    <citation type="submission" date="2025-09" db="UniProtKB">
        <authorList>
            <consortium name="Ensembl"/>
        </authorList>
    </citation>
    <scope>IDENTIFICATION</scope>
</reference>
<dbReference type="InterPro" id="IPR032794">
    <property type="entry name" value="LINES_N"/>
</dbReference>
<sequence>MDVPDRTGLPSTKELFSCLTDCHQSLLTGSSPKLSDHEVGRLIFCGVCGQEPGGDTQEGAESSRWELTCLSLTLLKKICCSVSDRSLHADILSLLLGHMDLMPQLVRLFQEEDQVISHLAAQSASVCVLYLLETSGTVSPAWQEKCVQVFSSSHPGPELDACLWSLTDVLKKLLKKSHQALLGDVAAAFDGSLTAFCSKLLHEDRIEESWSGTTFCLLLDLLEALSASGLICGAGVCLTCQKIPISHSAALLMAVSRFSEYFVKKRTLLLLKRVLLQKPGEDWSLEGVLSAVGGRSSSDRRVLAQSVLKAVADGWLHSVQVEDAVFFGGARRGRENEGLKGDGTMLRAVSLVLLKSVELHLQTGAEGTDSAAEVNSYLQSLWSFLRRWRAAQAEVTHACSWISLLFGEQDDDLMEAASASLSIFLSCRRSSGLEDHATMEATCASGCNPHCHFLLLLQSLSFDHSILLDFLISSETCFLEYFVRYLKYLRGDWRGFTAACKALSDTHGSEARSRGLRLVEYDSSDESSEETPERDKLSGSTAAEVKLQCESVSSVAAVLLDQDVCRTLDRAVSCLSDLREVVTKLQVKKLFPYNPSSLLKLLAAVENLHQSSPLSL</sequence>
<proteinExistence type="predicted"/>
<dbReference type="PANTHER" id="PTHR16057:SF1">
    <property type="entry name" value="PROTEIN LINES HOMOLOG 1"/>
    <property type="match status" value="1"/>
</dbReference>
<name>A0A3Q2E0C5_CYPVA</name>
<dbReference type="Pfam" id="PF14694">
    <property type="entry name" value="LINES_N"/>
    <property type="match status" value="1"/>
</dbReference>
<dbReference type="CTD" id="55180"/>
<feature type="domain" description="Protein Lines C-terminal" evidence="2">
    <location>
        <begin position="571"/>
        <end position="607"/>
    </location>
</feature>
<dbReference type="OrthoDB" id="8251209at2759"/>
<evidence type="ECO:0000313" key="3">
    <source>
        <dbReference type="Ensembl" id="ENSCVAP00000024709.1"/>
    </source>
</evidence>
<dbReference type="Ensembl" id="ENSCVAT00000003490.1">
    <property type="protein sequence ID" value="ENSCVAP00000024709.1"/>
    <property type="gene ID" value="ENSCVAG00000008964.1"/>
</dbReference>
<feature type="domain" description="Protein Lines N-terminal" evidence="1">
    <location>
        <begin position="167"/>
        <end position="500"/>
    </location>
</feature>